<dbReference type="Gene3D" id="1.10.10.10">
    <property type="entry name" value="Winged helix-like DNA-binding domain superfamily/Winged helix DNA-binding domain"/>
    <property type="match status" value="1"/>
</dbReference>
<evidence type="ECO:0000259" key="1">
    <source>
        <dbReference type="PROSITE" id="PS50987"/>
    </source>
</evidence>
<sequence length="244" mass="25820">MNRNVPADPDLPALAAAVAAPSRAAMLQALMGGLALPASELAWRAGVAAATASEHLSKLESAGLVRARAQGRHRYYELADARVARAVELLSTLAPPAAVPAPRGCGEALRKARFCYDHLAGTLGVALADSLLRSGAIKEDGDDFLVTPSGAKRFAALGLDLESARSHRRHFARRCLDWSERRPHVAGALGTALATLMEDSGWVARAKDDRSARVTPKGLRALQDEFGLSVDDSGFRAPTKRGAR</sequence>
<dbReference type="GO" id="GO:0032791">
    <property type="term" value="F:lead ion binding"/>
    <property type="evidence" value="ECO:0007669"/>
    <property type="project" value="TreeGrafter"/>
</dbReference>
<dbReference type="NCBIfam" id="NF033788">
    <property type="entry name" value="HTH_metalloreg"/>
    <property type="match status" value="1"/>
</dbReference>
<dbReference type="SUPFAM" id="SSF46785">
    <property type="entry name" value="Winged helix' DNA-binding domain"/>
    <property type="match status" value="1"/>
</dbReference>
<name>A0A8S8XC27_9PROT</name>
<dbReference type="CDD" id="cd00090">
    <property type="entry name" value="HTH_ARSR"/>
    <property type="match status" value="1"/>
</dbReference>
<dbReference type="InterPro" id="IPR001845">
    <property type="entry name" value="HTH_ArsR_DNA-bd_dom"/>
</dbReference>
<organism evidence="2 3">
    <name type="scientific">Roseiterribacter gracilis</name>
    <dbReference type="NCBI Taxonomy" id="2812848"/>
    <lineage>
        <taxon>Bacteria</taxon>
        <taxon>Pseudomonadati</taxon>
        <taxon>Pseudomonadota</taxon>
        <taxon>Alphaproteobacteria</taxon>
        <taxon>Rhodospirillales</taxon>
        <taxon>Roseiterribacteraceae</taxon>
        <taxon>Roseiterribacter</taxon>
    </lineage>
</organism>
<dbReference type="GO" id="GO:0003677">
    <property type="term" value="F:DNA binding"/>
    <property type="evidence" value="ECO:0007669"/>
    <property type="project" value="TreeGrafter"/>
</dbReference>
<dbReference type="GO" id="GO:0046686">
    <property type="term" value="P:response to cadmium ion"/>
    <property type="evidence" value="ECO:0007669"/>
    <property type="project" value="TreeGrafter"/>
</dbReference>
<dbReference type="InterPro" id="IPR036388">
    <property type="entry name" value="WH-like_DNA-bd_sf"/>
</dbReference>
<dbReference type="PANTHER" id="PTHR39168:SF1">
    <property type="entry name" value="TRANSCRIPTIONAL REGULATORY PROTEIN"/>
    <property type="match status" value="1"/>
</dbReference>
<keyword evidence="3" id="KW-1185">Reference proteome</keyword>
<gene>
    <name evidence="2" type="ORF">TMPK1_32400</name>
</gene>
<accession>A0A8S8XC27</accession>
<dbReference type="AlphaFoldDB" id="A0A8S8XC27"/>
<dbReference type="InterPro" id="IPR052543">
    <property type="entry name" value="HTH_Metal-responsive_Reg"/>
</dbReference>
<reference evidence="2" key="1">
    <citation type="submission" date="2021-02" db="EMBL/GenBank/DDBJ databases">
        <title>Genome sequence of Rhodospirillales sp. strain TMPK1 isolated from soil.</title>
        <authorList>
            <person name="Nakai R."/>
            <person name="Kusada H."/>
            <person name="Tamaki H."/>
        </authorList>
    </citation>
    <scope>NUCLEOTIDE SEQUENCE</scope>
    <source>
        <strain evidence="2">TMPK1</strain>
    </source>
</reference>
<dbReference type="EMBL" id="BOPV01000001">
    <property type="protein sequence ID" value="GIL41003.1"/>
    <property type="molecule type" value="Genomic_DNA"/>
</dbReference>
<proteinExistence type="predicted"/>
<dbReference type="GO" id="GO:0003700">
    <property type="term" value="F:DNA-binding transcription factor activity"/>
    <property type="evidence" value="ECO:0007669"/>
    <property type="project" value="InterPro"/>
</dbReference>
<dbReference type="Proteomes" id="UP000681075">
    <property type="component" value="Unassembled WGS sequence"/>
</dbReference>
<dbReference type="GO" id="GO:0010288">
    <property type="term" value="P:response to lead ion"/>
    <property type="evidence" value="ECO:0007669"/>
    <property type="project" value="TreeGrafter"/>
</dbReference>
<dbReference type="RefSeq" id="WP_420244292.1">
    <property type="nucleotide sequence ID" value="NZ_BOPV01000001.1"/>
</dbReference>
<evidence type="ECO:0000313" key="2">
    <source>
        <dbReference type="EMBL" id="GIL41003.1"/>
    </source>
</evidence>
<dbReference type="PANTHER" id="PTHR39168">
    <property type="entry name" value="TRANSCRIPTIONAL REGULATOR-RELATED"/>
    <property type="match status" value="1"/>
</dbReference>
<dbReference type="PRINTS" id="PR00778">
    <property type="entry name" value="HTHARSR"/>
</dbReference>
<protein>
    <submittedName>
        <fullName evidence="2">Transcriptional regulator</fullName>
    </submittedName>
</protein>
<dbReference type="InterPro" id="IPR036390">
    <property type="entry name" value="WH_DNA-bd_sf"/>
</dbReference>
<dbReference type="InterPro" id="IPR011991">
    <property type="entry name" value="ArsR-like_HTH"/>
</dbReference>
<evidence type="ECO:0000313" key="3">
    <source>
        <dbReference type="Proteomes" id="UP000681075"/>
    </source>
</evidence>
<dbReference type="Pfam" id="PF12840">
    <property type="entry name" value="HTH_20"/>
    <property type="match status" value="1"/>
</dbReference>
<dbReference type="GO" id="GO:0097063">
    <property type="term" value="F:cadmium ion sensor activity"/>
    <property type="evidence" value="ECO:0007669"/>
    <property type="project" value="TreeGrafter"/>
</dbReference>
<dbReference type="SMART" id="SM00418">
    <property type="entry name" value="HTH_ARSR"/>
    <property type="match status" value="1"/>
</dbReference>
<dbReference type="PROSITE" id="PS50987">
    <property type="entry name" value="HTH_ARSR_2"/>
    <property type="match status" value="1"/>
</dbReference>
<comment type="caution">
    <text evidence="2">The sequence shown here is derived from an EMBL/GenBank/DDBJ whole genome shotgun (WGS) entry which is preliminary data.</text>
</comment>
<feature type="domain" description="HTH arsR-type" evidence="1">
    <location>
        <begin position="3"/>
        <end position="98"/>
    </location>
</feature>